<comment type="cofactor">
    <cofactor evidence="7">
        <name>Mg(2+)</name>
        <dbReference type="ChEBI" id="CHEBI:18420"/>
    </cofactor>
</comment>
<evidence type="ECO:0000256" key="7">
    <source>
        <dbReference type="HAMAP-Rule" id="MF_00277"/>
    </source>
</evidence>
<feature type="region of interest" description="Uridylyltransferase" evidence="7">
    <location>
        <begin position="1"/>
        <end position="321"/>
    </location>
</feature>
<feature type="domain" description="ACT" evidence="9">
    <location>
        <begin position="677"/>
        <end position="761"/>
    </location>
</feature>
<feature type="domain" description="HD" evidence="10">
    <location>
        <begin position="439"/>
        <end position="556"/>
    </location>
</feature>
<evidence type="ECO:0000256" key="1">
    <source>
        <dbReference type="ARBA" id="ARBA00022679"/>
    </source>
</evidence>
<keyword evidence="3" id="KW-0677">Repeat</keyword>
<gene>
    <name evidence="7" type="primary">glnD</name>
    <name evidence="11" type="ORF">SAMN02745704_02119</name>
</gene>
<dbReference type="Gene3D" id="1.10.3090.10">
    <property type="entry name" value="cca-adding enzyme, domain 2"/>
    <property type="match status" value="1"/>
</dbReference>
<dbReference type="GO" id="GO:0008773">
    <property type="term" value="F:[protein-PII] uridylyltransferase activity"/>
    <property type="evidence" value="ECO:0007669"/>
    <property type="project" value="UniProtKB-UniRule"/>
</dbReference>
<keyword evidence="4 7" id="KW-0378">Hydrolase</keyword>
<accession>A0A1T4XJ32</accession>
<dbReference type="SUPFAM" id="SSF81301">
    <property type="entry name" value="Nucleotidyltransferase"/>
    <property type="match status" value="1"/>
</dbReference>
<proteinExistence type="inferred from homology"/>
<dbReference type="InterPro" id="IPR002912">
    <property type="entry name" value="ACT_dom"/>
</dbReference>
<dbReference type="PROSITE" id="PS51671">
    <property type="entry name" value="ACT"/>
    <property type="match status" value="2"/>
</dbReference>
<dbReference type="InterPro" id="IPR003607">
    <property type="entry name" value="HD/PDEase_dom"/>
</dbReference>
<evidence type="ECO:0000256" key="8">
    <source>
        <dbReference type="SAM" id="MobiDB-lite"/>
    </source>
</evidence>
<keyword evidence="1 7" id="KW-0808">Transferase</keyword>
<comment type="similarity">
    <text evidence="7">Belongs to the GlnD family.</text>
</comment>
<dbReference type="InterPro" id="IPR043519">
    <property type="entry name" value="NT_sf"/>
</dbReference>
<sequence length="859" mass="95407">MNNNPLSAHELGRRREELATTARQHGVETVPAQTTALMDRYFRDRLSEILQRNAGLREVPFSLVAVGGYGRSELCPASDVDVLLLFRRQIPDAATELSAGLFHPLWDLGLDLGHGVRNIKDCLSLAREDFQVLSSLLDVRHVAGDPAVTRRFRGSFPRVARSRSRAFAAWVAERNVDREARYGDSSALLEPNLKNGLGALRDAHQIGWCSVLLEVQGKWVNPLSREERQGLINDAAFVLQARTALHLATGRRTDTLFFDLQPQVSDLRGFSHPEQEPFERALGVERFLSDLHRCMGRIKTLRQAFFRECFPPRFRRVRHVSLSSATELVEAPQGLRLEQAEGHVPDPRAGMALFVHAARTGQPLALETLRMVRGHAPDWAAALADRPETLQSLLDLFRLPHGGEASAMMLETGFLAALIPEFGEVQDLVQFDDYHVHPVGPHTLATMENLGTLLAGGEDYPASLARELARPDLLLLAGLFHDLGKGHQGHSVKGAEIARTVLERYGLPASDVEQVAFLVRHHLLLPKTAMRKDLSDEAVVGQVAGIAGTMERLVMLHLLSMADSMATGPRAWSSWTETLFSELFLKARNLLSHGPLSAPASTAQLLEAKEAVRSIAERFLPESFVARHLEAVSPRAFQALAPEALARHLELMHRFAEAPDRHVFLEARRADVPDAFEVTVASKNRPGRFARLTGCLTMHRLDILSADVFTWGRGMVVDVFRVSPPKDRLFPDSTWERLVQTMRGALSGEISPARELEQMRRSPLHQPRSAPPLPPDIKLDDEASDFYTIIEVAAPDRLGLLHDIACVLERLDIEVHLAKITTKSGRIADIFYVRGTHGMRINGPEQETALRQGLLPVLS</sequence>
<dbReference type="OrthoDB" id="9758038at2"/>
<dbReference type="PROSITE" id="PS51831">
    <property type="entry name" value="HD"/>
    <property type="match status" value="1"/>
</dbReference>
<dbReference type="InterPro" id="IPR013546">
    <property type="entry name" value="PII_UdlTrfase/GS_AdlTrfase"/>
</dbReference>
<dbReference type="EC" id="2.7.7.59" evidence="7"/>
<comment type="caution">
    <text evidence="7">Lacks conserved residue(s) required for the propagation of feature annotation.</text>
</comment>
<comment type="function">
    <text evidence="7">Modifies, by uridylylation and deuridylylation, the PII regulatory proteins (GlnB and homologs), in response to the nitrogen status of the cell that GlnD senses through the glutamine level. Under low glutamine levels, catalyzes the conversion of the PII proteins and UTP to PII-UMP and PPi, while under higher glutamine levels, GlnD hydrolyzes PII-UMP to PII and UMP (deuridylylation). Thus, controls uridylylation state and activity of the PII proteins, and plays an important role in the regulation of nitrogen metabolism.</text>
</comment>
<dbReference type="HAMAP" id="MF_00277">
    <property type="entry name" value="PII_uridylyl_transf"/>
    <property type="match status" value="1"/>
</dbReference>
<dbReference type="PANTHER" id="PTHR47320:SF1">
    <property type="entry name" value="BIFUNCTIONAL URIDYLYLTRANSFERASE_URIDYLYL-REMOVING ENZYME"/>
    <property type="match status" value="1"/>
</dbReference>
<dbReference type="InterPro" id="IPR045865">
    <property type="entry name" value="ACT-like_dom_sf"/>
</dbReference>
<dbReference type="STRING" id="1121449.SAMN02745704_02119"/>
<dbReference type="AlphaFoldDB" id="A0A1T4XJ32"/>
<evidence type="ECO:0000256" key="2">
    <source>
        <dbReference type="ARBA" id="ARBA00022695"/>
    </source>
</evidence>
<dbReference type="CDD" id="cd00077">
    <property type="entry name" value="HDc"/>
    <property type="match status" value="1"/>
</dbReference>
<organism evidence="11 12">
    <name type="scientific">Paucidesulfovibrio gracilis DSM 16080</name>
    <dbReference type="NCBI Taxonomy" id="1121449"/>
    <lineage>
        <taxon>Bacteria</taxon>
        <taxon>Pseudomonadati</taxon>
        <taxon>Thermodesulfobacteriota</taxon>
        <taxon>Desulfovibrionia</taxon>
        <taxon>Desulfovibrionales</taxon>
        <taxon>Desulfovibrionaceae</taxon>
        <taxon>Paucidesulfovibrio</taxon>
    </lineage>
</organism>
<dbReference type="SMART" id="SM00471">
    <property type="entry name" value="HDc"/>
    <property type="match status" value="1"/>
</dbReference>
<keyword evidence="2 7" id="KW-0548">Nucleotidyltransferase</keyword>
<dbReference type="PANTHER" id="PTHR47320">
    <property type="entry name" value="BIFUNCTIONAL URIDYLYLTRANSFERASE/URIDYLYL-REMOVING ENZYME"/>
    <property type="match status" value="1"/>
</dbReference>
<evidence type="ECO:0000259" key="9">
    <source>
        <dbReference type="PROSITE" id="PS51671"/>
    </source>
</evidence>
<evidence type="ECO:0000313" key="12">
    <source>
        <dbReference type="Proteomes" id="UP000190027"/>
    </source>
</evidence>
<dbReference type="EMBL" id="FUYC01000011">
    <property type="protein sequence ID" value="SKA89105.1"/>
    <property type="molecule type" value="Genomic_DNA"/>
</dbReference>
<keyword evidence="5 7" id="KW-0460">Magnesium</keyword>
<comment type="activity regulation">
    <text evidence="7">Uridylyltransferase (UTase) activity is inhibited by glutamine, while glutamine activates uridylyl-removing (UR) activity.</text>
</comment>
<dbReference type="GO" id="GO:0006808">
    <property type="term" value="P:regulation of nitrogen utilization"/>
    <property type="evidence" value="ECO:0007669"/>
    <property type="project" value="UniProtKB-UniRule"/>
</dbReference>
<dbReference type="InterPro" id="IPR010043">
    <property type="entry name" value="UTase/UR"/>
</dbReference>
<dbReference type="GO" id="GO:0008081">
    <property type="term" value="F:phosphoric diester hydrolase activity"/>
    <property type="evidence" value="ECO:0007669"/>
    <property type="project" value="UniProtKB-UniRule"/>
</dbReference>
<dbReference type="InterPro" id="IPR005105">
    <property type="entry name" value="GlnD_Uridyltrans_N"/>
</dbReference>
<comment type="catalytic activity">
    <reaction evidence="7">
        <text>[protein-PII]-L-tyrosine + UTP = [protein-PII]-uridylyl-L-tyrosine + diphosphate</text>
        <dbReference type="Rhea" id="RHEA:13673"/>
        <dbReference type="Rhea" id="RHEA-COMP:12147"/>
        <dbReference type="Rhea" id="RHEA-COMP:12148"/>
        <dbReference type="ChEBI" id="CHEBI:33019"/>
        <dbReference type="ChEBI" id="CHEBI:46398"/>
        <dbReference type="ChEBI" id="CHEBI:46858"/>
        <dbReference type="ChEBI" id="CHEBI:90602"/>
        <dbReference type="EC" id="2.7.7.59"/>
    </reaction>
</comment>
<comment type="domain">
    <text evidence="7">Has four distinct domains: an N-terminal nucleotidyltransferase (NT) domain responsible for UTase activity, a central HD domain that encodes UR activity, and two C-terminal ACT domains that seem to have a role in glutamine sensing.</text>
</comment>
<dbReference type="SUPFAM" id="SSF109604">
    <property type="entry name" value="HD-domain/PDEase-like"/>
    <property type="match status" value="1"/>
</dbReference>
<name>A0A1T4XJ32_9BACT</name>
<dbReference type="Pfam" id="PF08335">
    <property type="entry name" value="GlnD_UR_UTase"/>
    <property type="match status" value="1"/>
</dbReference>
<feature type="domain" description="ACT" evidence="9">
    <location>
        <begin position="789"/>
        <end position="859"/>
    </location>
</feature>
<dbReference type="CDD" id="cd05401">
    <property type="entry name" value="NT_GlnE_GlnD_like"/>
    <property type="match status" value="1"/>
</dbReference>
<dbReference type="Pfam" id="PF01966">
    <property type="entry name" value="HD"/>
    <property type="match status" value="1"/>
</dbReference>
<dbReference type="RefSeq" id="WP_159447201.1">
    <property type="nucleotide sequence ID" value="NZ_FUYC01000011.1"/>
</dbReference>
<feature type="region of interest" description="Disordered" evidence="8">
    <location>
        <begin position="756"/>
        <end position="776"/>
    </location>
</feature>
<dbReference type="SUPFAM" id="SSF55021">
    <property type="entry name" value="ACT-like"/>
    <property type="match status" value="2"/>
</dbReference>
<keyword evidence="6 7" id="KW-0511">Multifunctional enzyme</keyword>
<keyword evidence="12" id="KW-1185">Reference proteome</keyword>
<evidence type="ECO:0000256" key="6">
    <source>
        <dbReference type="ARBA" id="ARBA00023268"/>
    </source>
</evidence>
<dbReference type="NCBIfam" id="TIGR01693">
    <property type="entry name" value="UTase_glnD"/>
    <property type="match status" value="1"/>
</dbReference>
<evidence type="ECO:0000313" key="11">
    <source>
        <dbReference type="EMBL" id="SKA89105.1"/>
    </source>
</evidence>
<evidence type="ECO:0000259" key="10">
    <source>
        <dbReference type="PROSITE" id="PS51831"/>
    </source>
</evidence>
<reference evidence="11 12" key="1">
    <citation type="submission" date="2017-02" db="EMBL/GenBank/DDBJ databases">
        <authorList>
            <person name="Peterson S.W."/>
        </authorList>
    </citation>
    <scope>NUCLEOTIDE SEQUENCE [LARGE SCALE GENOMIC DNA]</scope>
    <source>
        <strain evidence="11 12">DSM 16080</strain>
    </source>
</reference>
<evidence type="ECO:0000256" key="3">
    <source>
        <dbReference type="ARBA" id="ARBA00022737"/>
    </source>
</evidence>
<protein>
    <recommendedName>
        <fullName evidence="7">Bifunctional uridylyltransferase/uridylyl-removing enzyme</fullName>
        <shortName evidence="7">UTase/UR</shortName>
    </recommendedName>
    <alternativeName>
        <fullName evidence="7">Bifunctional [protein-PII] modification enzyme</fullName>
    </alternativeName>
    <alternativeName>
        <fullName evidence="7">Bifunctional nitrogen sensor protein</fullName>
    </alternativeName>
    <domain>
        <recommendedName>
            <fullName evidence="7">[Protein-PII] uridylyltransferase</fullName>
            <shortName evidence="7">PII uridylyltransferase</shortName>
            <shortName evidence="7">UTase</shortName>
            <ecNumber evidence="7">2.7.7.59</ecNumber>
        </recommendedName>
    </domain>
    <domain>
        <recommendedName>
            <fullName evidence="7">[Protein-PII]-UMP uridylyl-removing enzyme</fullName>
            <shortName evidence="7">UR</shortName>
            <ecNumber evidence="7">3.1.4.-</ecNumber>
        </recommendedName>
    </domain>
</protein>
<dbReference type="Pfam" id="PF03445">
    <property type="entry name" value="DUF294"/>
    <property type="match status" value="1"/>
</dbReference>
<dbReference type="Proteomes" id="UP000190027">
    <property type="component" value="Unassembled WGS sequence"/>
</dbReference>
<comment type="catalytic activity">
    <reaction evidence="7">
        <text>[protein-PII]-uridylyl-L-tyrosine + H2O = [protein-PII]-L-tyrosine + UMP + H(+)</text>
        <dbReference type="Rhea" id="RHEA:48600"/>
        <dbReference type="Rhea" id="RHEA-COMP:12147"/>
        <dbReference type="Rhea" id="RHEA-COMP:12148"/>
        <dbReference type="ChEBI" id="CHEBI:15377"/>
        <dbReference type="ChEBI" id="CHEBI:15378"/>
        <dbReference type="ChEBI" id="CHEBI:46858"/>
        <dbReference type="ChEBI" id="CHEBI:57865"/>
        <dbReference type="ChEBI" id="CHEBI:90602"/>
    </reaction>
</comment>
<evidence type="ECO:0000256" key="4">
    <source>
        <dbReference type="ARBA" id="ARBA00022801"/>
    </source>
</evidence>
<dbReference type="PIRSF" id="PIRSF006288">
    <property type="entry name" value="PII_uridyltransf"/>
    <property type="match status" value="1"/>
</dbReference>
<dbReference type="CDD" id="cd04899">
    <property type="entry name" value="ACT_ACR-UUR-like_2"/>
    <property type="match status" value="1"/>
</dbReference>
<evidence type="ECO:0000256" key="5">
    <source>
        <dbReference type="ARBA" id="ARBA00022842"/>
    </source>
</evidence>
<dbReference type="EC" id="3.1.4.-" evidence="7"/>
<dbReference type="InterPro" id="IPR006674">
    <property type="entry name" value="HD_domain"/>
</dbReference>
<dbReference type="CDD" id="cd04900">
    <property type="entry name" value="ACT_UUR-like_1"/>
    <property type="match status" value="1"/>
</dbReference>